<feature type="compositionally biased region" description="Basic and acidic residues" evidence="1">
    <location>
        <begin position="38"/>
        <end position="51"/>
    </location>
</feature>
<evidence type="ECO:0000313" key="3">
    <source>
        <dbReference type="Proteomes" id="UP001151760"/>
    </source>
</evidence>
<dbReference type="Proteomes" id="UP001151760">
    <property type="component" value="Unassembled WGS sequence"/>
</dbReference>
<reference evidence="2" key="1">
    <citation type="journal article" date="2022" name="Int. J. Mol. Sci.">
        <title>Draft Genome of Tanacetum Coccineum: Genomic Comparison of Closely Related Tanacetum-Family Plants.</title>
        <authorList>
            <person name="Yamashiro T."/>
            <person name="Shiraishi A."/>
            <person name="Nakayama K."/>
            <person name="Satake H."/>
        </authorList>
    </citation>
    <scope>NUCLEOTIDE SEQUENCE</scope>
</reference>
<accession>A0ABQ4WD01</accession>
<reference evidence="2" key="2">
    <citation type="submission" date="2022-01" db="EMBL/GenBank/DDBJ databases">
        <authorList>
            <person name="Yamashiro T."/>
            <person name="Shiraishi A."/>
            <person name="Satake H."/>
            <person name="Nakayama K."/>
        </authorList>
    </citation>
    <scope>NUCLEOTIDE SEQUENCE</scope>
</reference>
<organism evidence="2 3">
    <name type="scientific">Tanacetum coccineum</name>
    <dbReference type="NCBI Taxonomy" id="301880"/>
    <lineage>
        <taxon>Eukaryota</taxon>
        <taxon>Viridiplantae</taxon>
        <taxon>Streptophyta</taxon>
        <taxon>Embryophyta</taxon>
        <taxon>Tracheophyta</taxon>
        <taxon>Spermatophyta</taxon>
        <taxon>Magnoliopsida</taxon>
        <taxon>eudicotyledons</taxon>
        <taxon>Gunneridae</taxon>
        <taxon>Pentapetalae</taxon>
        <taxon>asterids</taxon>
        <taxon>campanulids</taxon>
        <taxon>Asterales</taxon>
        <taxon>Asteraceae</taxon>
        <taxon>Asteroideae</taxon>
        <taxon>Anthemideae</taxon>
        <taxon>Anthemidinae</taxon>
        <taxon>Tanacetum</taxon>
    </lineage>
</organism>
<sequence length="591" mass="66901">MTEGKLVLLDEDGKPLKSYKPTLPSFKKVDDMVDEDSDSKVEVKDNHGKDPYDDDDFDDPGLTDAQTKFANAFDINLRGQLRYHFNKICKLFGDILSFSVLSLLPNILDIDSQDYRCLFYASSVIREDFVYLSCLIVDLSGTRCPVGIINQLAGMGIKSLEDEIQGLVDFGYFTDLGKLFLEILVQTLHKMVVIIMEWLKNEQERKIYNNQKNKTMKKDELVDDDSTEVNITTDGVLCLVQIMICVYLPHDVSVWILDMVLRVLFATLGKELFISSYNQGWISVLLGMGSVLVSLHNVKTCPGYEDSILSNREGRKNKGESKVLHAHPRSPKSIVNAIAMMLWKKENILDLRSWKSAQKTSTKDSQLNGLTERDEIEPLVRDVRCLALLAGLPVSFWGGRRQVEDVNIWLMLWGTWFQSEERVLDFDEISLQSWGEDGIYSRLRGSKTKCVASEEFDWVEESTGDSGYKMKFCWFYMDKLKVGEAVSMAIKDLQKCVALSTTEAEYVAAKKLCKNSVSSITGGFARRIVTIFGMKIHLHIKGRFSTLGSDFEGLEVLFLNPGRLQSCLCDILSLSCSLFVAIYLDIDSKDL</sequence>
<comment type="caution">
    <text evidence="2">The sequence shown here is derived from an EMBL/GenBank/DDBJ whole genome shotgun (WGS) entry which is preliminary data.</text>
</comment>
<protein>
    <submittedName>
        <fullName evidence="2">Uncharacterized protein</fullName>
    </submittedName>
</protein>
<evidence type="ECO:0000313" key="2">
    <source>
        <dbReference type="EMBL" id="GJS50736.1"/>
    </source>
</evidence>
<dbReference type="EMBL" id="BQNB010008537">
    <property type="protein sequence ID" value="GJS50736.1"/>
    <property type="molecule type" value="Genomic_DNA"/>
</dbReference>
<name>A0ABQ4WD01_9ASTR</name>
<gene>
    <name evidence="2" type="ORF">Tco_0624098</name>
</gene>
<evidence type="ECO:0000256" key="1">
    <source>
        <dbReference type="SAM" id="MobiDB-lite"/>
    </source>
</evidence>
<keyword evidence="3" id="KW-1185">Reference proteome</keyword>
<feature type="region of interest" description="Disordered" evidence="1">
    <location>
        <begin position="1"/>
        <end position="58"/>
    </location>
</feature>
<proteinExistence type="predicted"/>